<name>A0A2K3KSM9_TRIPR</name>
<evidence type="ECO:0000313" key="2">
    <source>
        <dbReference type="Proteomes" id="UP000236291"/>
    </source>
</evidence>
<reference evidence="1 2" key="1">
    <citation type="journal article" date="2014" name="Am. J. Bot.">
        <title>Genome assembly and annotation for red clover (Trifolium pratense; Fabaceae).</title>
        <authorList>
            <person name="Istvanek J."/>
            <person name="Jaros M."/>
            <person name="Krenek A."/>
            <person name="Repkova J."/>
        </authorList>
    </citation>
    <scope>NUCLEOTIDE SEQUENCE [LARGE SCALE GENOMIC DNA]</scope>
    <source>
        <strain evidence="2">cv. Tatra</strain>
        <tissue evidence="1">Young leaves</tissue>
    </source>
</reference>
<feature type="non-terminal residue" evidence="1">
    <location>
        <position position="33"/>
    </location>
</feature>
<evidence type="ECO:0000313" key="1">
    <source>
        <dbReference type="EMBL" id="PNX69288.1"/>
    </source>
</evidence>
<sequence length="33" mass="3519">MPSLGGEGNLPKCPEMLSELETRRVAVVMLSSS</sequence>
<dbReference type="AlphaFoldDB" id="A0A2K3KSM9"/>
<accession>A0A2K3KSM9</accession>
<dbReference type="EMBL" id="ASHM01245777">
    <property type="protein sequence ID" value="PNX69288.1"/>
    <property type="molecule type" value="Genomic_DNA"/>
</dbReference>
<reference evidence="1 2" key="2">
    <citation type="journal article" date="2017" name="Front. Plant Sci.">
        <title>Gene Classification and Mining of Molecular Markers Useful in Red Clover (Trifolium pratense) Breeding.</title>
        <authorList>
            <person name="Istvanek J."/>
            <person name="Dluhosova J."/>
            <person name="Dluhos P."/>
            <person name="Patkova L."/>
            <person name="Nedelnik J."/>
            <person name="Repkova J."/>
        </authorList>
    </citation>
    <scope>NUCLEOTIDE SEQUENCE [LARGE SCALE GENOMIC DNA]</scope>
    <source>
        <strain evidence="2">cv. Tatra</strain>
        <tissue evidence="1">Young leaves</tissue>
    </source>
</reference>
<comment type="caution">
    <text evidence="1">The sequence shown here is derived from an EMBL/GenBank/DDBJ whole genome shotgun (WGS) entry which is preliminary data.</text>
</comment>
<protein>
    <submittedName>
        <fullName evidence="1">Uncharacterized protein</fullName>
    </submittedName>
</protein>
<dbReference type="Proteomes" id="UP000236291">
    <property type="component" value="Unassembled WGS sequence"/>
</dbReference>
<proteinExistence type="predicted"/>
<organism evidence="1 2">
    <name type="scientific">Trifolium pratense</name>
    <name type="common">Red clover</name>
    <dbReference type="NCBI Taxonomy" id="57577"/>
    <lineage>
        <taxon>Eukaryota</taxon>
        <taxon>Viridiplantae</taxon>
        <taxon>Streptophyta</taxon>
        <taxon>Embryophyta</taxon>
        <taxon>Tracheophyta</taxon>
        <taxon>Spermatophyta</taxon>
        <taxon>Magnoliopsida</taxon>
        <taxon>eudicotyledons</taxon>
        <taxon>Gunneridae</taxon>
        <taxon>Pentapetalae</taxon>
        <taxon>rosids</taxon>
        <taxon>fabids</taxon>
        <taxon>Fabales</taxon>
        <taxon>Fabaceae</taxon>
        <taxon>Papilionoideae</taxon>
        <taxon>50 kb inversion clade</taxon>
        <taxon>NPAAA clade</taxon>
        <taxon>Hologalegina</taxon>
        <taxon>IRL clade</taxon>
        <taxon>Trifolieae</taxon>
        <taxon>Trifolium</taxon>
    </lineage>
</organism>
<gene>
    <name evidence="1" type="ORF">L195_g064364</name>
</gene>